<dbReference type="AlphaFoldDB" id="A0A4R3KZG6"/>
<name>A0A4R3KZG6_9FIRM</name>
<evidence type="ECO:0000313" key="2">
    <source>
        <dbReference type="EMBL" id="TCS91189.1"/>
    </source>
</evidence>
<reference evidence="2 3" key="1">
    <citation type="submission" date="2019-03" db="EMBL/GenBank/DDBJ databases">
        <title>Genomic Encyclopedia of Type Strains, Phase IV (KMG-IV): sequencing the most valuable type-strain genomes for metagenomic binning, comparative biology and taxonomic classification.</title>
        <authorList>
            <person name="Goeker M."/>
        </authorList>
    </citation>
    <scope>NUCLEOTIDE SEQUENCE [LARGE SCALE GENOMIC DNA]</scope>
    <source>
        <strain evidence="2 3">DSM 26752</strain>
    </source>
</reference>
<accession>A0A4R3KZG6</accession>
<keyword evidence="3" id="KW-1185">Reference proteome</keyword>
<gene>
    <name evidence="2" type="ORF">EDD65_102118</name>
</gene>
<evidence type="ECO:0000313" key="3">
    <source>
        <dbReference type="Proteomes" id="UP000294567"/>
    </source>
</evidence>
<dbReference type="Proteomes" id="UP000294567">
    <property type="component" value="Unassembled WGS sequence"/>
</dbReference>
<comment type="caution">
    <text evidence="2">The sequence shown here is derived from an EMBL/GenBank/DDBJ whole genome shotgun (WGS) entry which is preliminary data.</text>
</comment>
<evidence type="ECO:0000256" key="1">
    <source>
        <dbReference type="SAM" id="Phobius"/>
    </source>
</evidence>
<keyword evidence="1" id="KW-1133">Transmembrane helix</keyword>
<sequence>MFSPILLLFVILVIMDVILNSIKEKQKIEMENAKRKKETRVNAPKDIRDFNTQENIEVDYGEEKELIDNDFWGKKPWEESISVDFENYDEKREVTLKTRTENKMKKTPKEQIKKDILKGIIFSQILQEPKSIRNRRKSM</sequence>
<dbReference type="OrthoDB" id="1708359at2"/>
<keyword evidence="1" id="KW-0472">Membrane</keyword>
<keyword evidence="1" id="KW-0812">Transmembrane</keyword>
<feature type="transmembrane region" description="Helical" evidence="1">
    <location>
        <begin position="6"/>
        <end position="22"/>
    </location>
</feature>
<protein>
    <submittedName>
        <fullName evidence="2">Uncharacterized protein</fullName>
    </submittedName>
</protein>
<dbReference type="RefSeq" id="WP_132025849.1">
    <property type="nucleotide sequence ID" value="NZ_CP068564.1"/>
</dbReference>
<proteinExistence type="predicted"/>
<organism evidence="2 3">
    <name type="scientific">Keratinibaculum paraultunense</name>
    <dbReference type="NCBI Taxonomy" id="1278232"/>
    <lineage>
        <taxon>Bacteria</taxon>
        <taxon>Bacillati</taxon>
        <taxon>Bacillota</taxon>
        <taxon>Tissierellia</taxon>
        <taxon>Tissierellales</taxon>
        <taxon>Tepidimicrobiaceae</taxon>
        <taxon>Keratinibaculum</taxon>
    </lineage>
</organism>
<dbReference type="EMBL" id="SMAE01000002">
    <property type="protein sequence ID" value="TCS91189.1"/>
    <property type="molecule type" value="Genomic_DNA"/>
</dbReference>